<dbReference type="InterPro" id="IPR007729">
    <property type="entry name" value="DGOK"/>
</dbReference>
<dbReference type="InterPro" id="IPR042258">
    <property type="entry name" value="DGOK_N"/>
</dbReference>
<proteinExistence type="predicted"/>
<dbReference type="AlphaFoldDB" id="A0A940S3U2"/>
<dbReference type="Gene3D" id="3.30.420.310">
    <property type="entry name" value="2-keto-3-deoxy-galactonokinase, C-terminal domain"/>
    <property type="match status" value="1"/>
</dbReference>
<accession>A0A940S3U2</accession>
<dbReference type="Proteomes" id="UP000675940">
    <property type="component" value="Unassembled WGS sequence"/>
</dbReference>
<protein>
    <submittedName>
        <fullName evidence="1">2-dehydro-3-deoxygalactonokinase</fullName>
    </submittedName>
</protein>
<evidence type="ECO:0000313" key="1">
    <source>
        <dbReference type="EMBL" id="MBP0483170.1"/>
    </source>
</evidence>
<reference evidence="1" key="1">
    <citation type="submission" date="2021-03" db="EMBL/GenBank/DDBJ databases">
        <title>Sagittula salina sp. nov. strain M10.9X isolated from the marine waste.</title>
        <authorList>
            <person name="Satari L."/>
            <person name="Molina-Menor E."/>
            <person name="Vidal-Verdu A."/>
            <person name="Pascual J."/>
            <person name="Pereto J."/>
            <person name="Porcar M."/>
        </authorList>
    </citation>
    <scope>NUCLEOTIDE SEQUENCE</scope>
    <source>
        <strain evidence="1">M10.9X</strain>
    </source>
</reference>
<dbReference type="GO" id="GO:0008671">
    <property type="term" value="F:2-dehydro-3-deoxygalactonokinase activity"/>
    <property type="evidence" value="ECO:0007669"/>
    <property type="project" value="InterPro"/>
</dbReference>
<dbReference type="Pfam" id="PF05035">
    <property type="entry name" value="DGOK"/>
    <property type="match status" value="1"/>
</dbReference>
<dbReference type="Gene3D" id="3.30.420.300">
    <property type="entry name" value="2-keto-3-deoxy-galactonokinase, substrate binding domain"/>
    <property type="match status" value="1"/>
</dbReference>
<organism evidence="1 2">
    <name type="scientific">Sagittula salina</name>
    <dbReference type="NCBI Taxonomy" id="2820268"/>
    <lineage>
        <taxon>Bacteria</taxon>
        <taxon>Pseudomonadati</taxon>
        <taxon>Pseudomonadota</taxon>
        <taxon>Alphaproteobacteria</taxon>
        <taxon>Rhodobacterales</taxon>
        <taxon>Roseobacteraceae</taxon>
        <taxon>Sagittula</taxon>
    </lineage>
</organism>
<gene>
    <name evidence="1" type="ORF">J5474_11790</name>
</gene>
<dbReference type="InterPro" id="IPR042257">
    <property type="entry name" value="DGOK_C"/>
</dbReference>
<dbReference type="RefSeq" id="WP_209361119.1">
    <property type="nucleotide sequence ID" value="NZ_JAGISH010000006.1"/>
</dbReference>
<evidence type="ECO:0000313" key="2">
    <source>
        <dbReference type="Proteomes" id="UP000675940"/>
    </source>
</evidence>
<sequence>MTAQDPGARPDWIAVDWGTSHLRVWPMRGGTPLTRLQSDRGMGQLSPDTFEATLVSLLGDWLAGIENRLPVLVCGMAGARQGWREAPYAAVPCTPPVTGVPVETVDPRLAVTILPGLSQTQPADVMRGEETQIGGFLRGTPGFDGVICLPGTHTKWAHVSAQEVVSFRTFMTGELFALLSKQSVLRFSMGEGWDDAAFGDAVGDAMARPATLAADLFGLRAATLLEGLSPGAAKARLSGLLIGVELAGARPYWLGQEIVILGEDGMAGAYRDALVAQGAQVRCVPVDDMTLAGLIAAREKT</sequence>
<dbReference type="EMBL" id="JAGISH010000006">
    <property type="protein sequence ID" value="MBP0483170.1"/>
    <property type="molecule type" value="Genomic_DNA"/>
</dbReference>
<name>A0A940S3U2_9RHOB</name>
<keyword evidence="2" id="KW-1185">Reference proteome</keyword>
<comment type="caution">
    <text evidence="1">The sequence shown here is derived from an EMBL/GenBank/DDBJ whole genome shotgun (WGS) entry which is preliminary data.</text>
</comment>
<dbReference type="GO" id="GO:0034194">
    <property type="term" value="P:D-galactonate catabolic process"/>
    <property type="evidence" value="ECO:0007669"/>
    <property type="project" value="InterPro"/>
</dbReference>